<dbReference type="Pfam" id="PF04494">
    <property type="entry name" value="TFIID_NTD2"/>
    <property type="match status" value="1"/>
</dbReference>
<feature type="domain" description="TFIID subunit TAF5 NTD2" evidence="8">
    <location>
        <begin position="62"/>
        <end position="199"/>
    </location>
</feature>
<evidence type="ECO:0000259" key="8">
    <source>
        <dbReference type="Pfam" id="PF04494"/>
    </source>
</evidence>
<dbReference type="InterPro" id="IPR001680">
    <property type="entry name" value="WD40_rpt"/>
</dbReference>
<sequence length="602" mass="65434">MGQAALDQLVLSYLSKRKCTNALQAFKQESQAASTPQDMALAPQLSKDKGIVEDLLFYLVAENDTQQYVMGFDRLTAWVDNSLDAYQAELVRLLYPVFIHCYLHLIEKEAVEDAAQLMSKHKKRFLEADGGSSRTRLQELNELQTVAAPEHLKTHRIAQTVQSNRFPVRLSAYSFELLAAFLTSAKPLALLLAIINEHLNVRITDGFPMGLDQEEPDTLELLTGHVPEDVTTKNQAPLNLALLQGSIEHKAAEAEVPLGEGGGKRKGKRPREGDREGKDEPQNLVEATEPEVPVIGIAHKLEAALVKDFKSRAQLSKDALPSAVLFTFLNTHQTLNCVSFAADGSVLAGGFADSSIRMHNVAKAKASDGTVRLWSTEAAANLAVYRGHNLSVWDVAASHHGYFASASADRTARVWVSDRALPLRLLAGHYTDVDVVRWHPSGHFLGTGSSDRTVRLWDLREGQSRRILTGHKAPVTSMAFSPDGNLTASGDENGDVIVWDLRQAARLEGSRGHAAPVWSLAFSQPDGAILASGGGDNAIKLYAHGSAAPAIKKPDQQGLTYSECKKLRTKATPVLNVAFTHRNLLLAGGCLVPPAVKEPVSI</sequence>
<feature type="repeat" description="WD" evidence="6">
    <location>
        <begin position="426"/>
        <end position="467"/>
    </location>
</feature>
<evidence type="ECO:0000313" key="10">
    <source>
        <dbReference type="Proteomes" id="UP001465755"/>
    </source>
</evidence>
<dbReference type="GO" id="GO:0006367">
    <property type="term" value="P:transcription initiation at RNA polymerase II promoter"/>
    <property type="evidence" value="ECO:0007669"/>
    <property type="project" value="TreeGrafter"/>
</dbReference>
<accession>A0AAW1NSU1</accession>
<dbReference type="InterPro" id="IPR036322">
    <property type="entry name" value="WD40_repeat_dom_sf"/>
</dbReference>
<evidence type="ECO:0000256" key="3">
    <source>
        <dbReference type="ARBA" id="ARBA00022574"/>
    </source>
</evidence>
<dbReference type="InterPro" id="IPR037264">
    <property type="entry name" value="TFIID_NTD2_sf"/>
</dbReference>
<dbReference type="PROSITE" id="PS50896">
    <property type="entry name" value="LISH"/>
    <property type="match status" value="1"/>
</dbReference>
<evidence type="ECO:0000256" key="7">
    <source>
        <dbReference type="SAM" id="MobiDB-lite"/>
    </source>
</evidence>
<dbReference type="InterPro" id="IPR019775">
    <property type="entry name" value="WD40_repeat_CS"/>
</dbReference>
<evidence type="ECO:0000256" key="6">
    <source>
        <dbReference type="PROSITE-ProRule" id="PRU00221"/>
    </source>
</evidence>
<feature type="repeat" description="WD" evidence="6">
    <location>
        <begin position="385"/>
        <end position="415"/>
    </location>
</feature>
<comment type="subcellular location">
    <subcellularLocation>
        <location evidence="1">Nucleus</location>
    </subcellularLocation>
</comment>
<dbReference type="PROSITE" id="PS50294">
    <property type="entry name" value="WD_REPEATS_REGION"/>
    <property type="match status" value="2"/>
</dbReference>
<keyword evidence="4" id="KW-0677">Repeat</keyword>
<feature type="repeat" description="WD" evidence="6">
    <location>
        <begin position="510"/>
        <end position="542"/>
    </location>
</feature>
<dbReference type="InterPro" id="IPR006594">
    <property type="entry name" value="LisH"/>
</dbReference>
<dbReference type="InterPro" id="IPR015943">
    <property type="entry name" value="WD40/YVTN_repeat-like_dom_sf"/>
</dbReference>
<dbReference type="SUPFAM" id="SSF50978">
    <property type="entry name" value="WD40 repeat-like"/>
    <property type="match status" value="1"/>
</dbReference>
<gene>
    <name evidence="9" type="ORF">WJX73_002210</name>
</gene>
<evidence type="ECO:0000256" key="4">
    <source>
        <dbReference type="ARBA" id="ARBA00022737"/>
    </source>
</evidence>
<organism evidence="9 10">
    <name type="scientific">Symbiochloris irregularis</name>
    <dbReference type="NCBI Taxonomy" id="706552"/>
    <lineage>
        <taxon>Eukaryota</taxon>
        <taxon>Viridiplantae</taxon>
        <taxon>Chlorophyta</taxon>
        <taxon>core chlorophytes</taxon>
        <taxon>Trebouxiophyceae</taxon>
        <taxon>Trebouxiales</taxon>
        <taxon>Trebouxiaceae</taxon>
        <taxon>Symbiochloris</taxon>
    </lineage>
</organism>
<dbReference type="AlphaFoldDB" id="A0AAW1NSU1"/>
<dbReference type="CDD" id="cd00200">
    <property type="entry name" value="WD40"/>
    <property type="match status" value="1"/>
</dbReference>
<comment type="similarity">
    <text evidence="2">Belongs to the WD repeat TAF5 family.</text>
</comment>
<reference evidence="9 10" key="1">
    <citation type="journal article" date="2024" name="Nat. Commun.">
        <title>Phylogenomics reveals the evolutionary origins of lichenization in chlorophyte algae.</title>
        <authorList>
            <person name="Puginier C."/>
            <person name="Libourel C."/>
            <person name="Otte J."/>
            <person name="Skaloud P."/>
            <person name="Haon M."/>
            <person name="Grisel S."/>
            <person name="Petersen M."/>
            <person name="Berrin J.G."/>
            <person name="Delaux P.M."/>
            <person name="Dal Grande F."/>
            <person name="Keller J."/>
        </authorList>
    </citation>
    <scope>NUCLEOTIDE SEQUENCE [LARGE SCALE GENOMIC DNA]</scope>
    <source>
        <strain evidence="9 10">SAG 2036</strain>
    </source>
</reference>
<dbReference type="InterPro" id="IPR007582">
    <property type="entry name" value="TFIID_NTD2"/>
</dbReference>
<dbReference type="Gene3D" id="1.25.40.500">
    <property type="entry name" value="TFIID subunit TAF5, NTD2 domain"/>
    <property type="match status" value="1"/>
</dbReference>
<keyword evidence="3 6" id="KW-0853">WD repeat</keyword>
<evidence type="ECO:0000256" key="5">
    <source>
        <dbReference type="ARBA" id="ARBA00023242"/>
    </source>
</evidence>
<feature type="repeat" description="WD" evidence="6">
    <location>
        <begin position="468"/>
        <end position="509"/>
    </location>
</feature>
<dbReference type="SUPFAM" id="SSF160897">
    <property type="entry name" value="Taf5 N-terminal domain-like"/>
    <property type="match status" value="1"/>
</dbReference>
<dbReference type="PANTHER" id="PTHR19879:SF1">
    <property type="entry name" value="CANNONBALL-RELATED"/>
    <property type="match status" value="1"/>
</dbReference>
<dbReference type="Gene3D" id="2.130.10.10">
    <property type="entry name" value="YVTN repeat-like/Quinoprotein amine dehydrogenase"/>
    <property type="match status" value="2"/>
</dbReference>
<dbReference type="PANTHER" id="PTHR19879">
    <property type="entry name" value="TRANSCRIPTION INITIATION FACTOR TFIID"/>
    <property type="match status" value="1"/>
</dbReference>
<dbReference type="GO" id="GO:0005669">
    <property type="term" value="C:transcription factor TFIID complex"/>
    <property type="evidence" value="ECO:0007669"/>
    <property type="project" value="TreeGrafter"/>
</dbReference>
<dbReference type="Proteomes" id="UP001465755">
    <property type="component" value="Unassembled WGS sequence"/>
</dbReference>
<dbReference type="CDD" id="cd08044">
    <property type="entry name" value="TAF5_NTD2"/>
    <property type="match status" value="1"/>
</dbReference>
<evidence type="ECO:0000313" key="9">
    <source>
        <dbReference type="EMBL" id="KAK9792235.1"/>
    </source>
</evidence>
<name>A0AAW1NSU1_9CHLO</name>
<dbReference type="EMBL" id="JALJOQ010000166">
    <property type="protein sequence ID" value="KAK9792235.1"/>
    <property type="molecule type" value="Genomic_DNA"/>
</dbReference>
<dbReference type="SMART" id="SM00320">
    <property type="entry name" value="WD40"/>
    <property type="match status" value="5"/>
</dbReference>
<evidence type="ECO:0000256" key="1">
    <source>
        <dbReference type="ARBA" id="ARBA00004123"/>
    </source>
</evidence>
<proteinExistence type="inferred from homology"/>
<keyword evidence="10" id="KW-1185">Reference proteome</keyword>
<evidence type="ECO:0000256" key="2">
    <source>
        <dbReference type="ARBA" id="ARBA00009435"/>
    </source>
</evidence>
<dbReference type="PROSITE" id="PS00678">
    <property type="entry name" value="WD_REPEATS_1"/>
    <property type="match status" value="2"/>
</dbReference>
<dbReference type="PROSITE" id="PS50082">
    <property type="entry name" value="WD_REPEATS_2"/>
    <property type="match status" value="4"/>
</dbReference>
<protein>
    <recommendedName>
        <fullName evidence="8">TFIID subunit TAF5 NTD2 domain-containing protein</fullName>
    </recommendedName>
</protein>
<dbReference type="GO" id="GO:0016251">
    <property type="term" value="F:RNA polymerase II general transcription initiation factor activity"/>
    <property type="evidence" value="ECO:0007669"/>
    <property type="project" value="TreeGrafter"/>
</dbReference>
<dbReference type="Pfam" id="PF00400">
    <property type="entry name" value="WD40"/>
    <property type="match status" value="5"/>
</dbReference>
<feature type="compositionally biased region" description="Basic and acidic residues" evidence="7">
    <location>
        <begin position="270"/>
        <end position="281"/>
    </location>
</feature>
<comment type="caution">
    <text evidence="9">The sequence shown here is derived from an EMBL/GenBank/DDBJ whole genome shotgun (WGS) entry which is preliminary data.</text>
</comment>
<keyword evidence="5" id="KW-0539">Nucleus</keyword>
<feature type="region of interest" description="Disordered" evidence="7">
    <location>
        <begin position="253"/>
        <end position="288"/>
    </location>
</feature>